<dbReference type="KEGG" id="laq:GLA29479_2199"/>
<dbReference type="Proteomes" id="UP000060787">
    <property type="component" value="Chromosome"/>
</dbReference>
<dbReference type="EMBL" id="CP011129">
    <property type="protein sequence ID" value="ALN79119.1"/>
    <property type="molecule type" value="Genomic_DNA"/>
</dbReference>
<evidence type="ECO:0000313" key="2">
    <source>
        <dbReference type="EMBL" id="ALN79119.1"/>
    </source>
</evidence>
<dbReference type="AlphaFoldDB" id="A0A0S2DXF3"/>
<accession>A0A0S2DXF3</accession>
<keyword evidence="1" id="KW-1133">Transmembrane helix</keyword>
<dbReference type="KEGG" id="lab:LA76x_0958"/>
<dbReference type="STRING" id="84531.LA76x_0958"/>
<dbReference type="PATRIC" id="fig|84531.7.peg.2158"/>
<proteinExistence type="predicted"/>
<evidence type="ECO:0000256" key="1">
    <source>
        <dbReference type="SAM" id="Phobius"/>
    </source>
</evidence>
<dbReference type="OrthoDB" id="5953974at2"/>
<reference evidence="2 3" key="1">
    <citation type="journal article" date="2015" name="BMC Genomics">
        <title>Comparative genomics and metabolic profiling of the genus Lysobacter.</title>
        <authorList>
            <person name="de Bruijn I."/>
            <person name="Cheng X."/>
            <person name="de Jager V."/>
            <person name="Exposito R.G."/>
            <person name="Watrous J."/>
            <person name="Patel N."/>
            <person name="Postma J."/>
            <person name="Dorrestein P.C."/>
            <person name="Kobayashi D."/>
            <person name="Raaijmakers J.M."/>
        </authorList>
    </citation>
    <scope>NUCLEOTIDE SEQUENCE [LARGE SCALE GENOMIC DNA]</scope>
    <source>
        <strain evidence="2 3">76</strain>
    </source>
</reference>
<feature type="transmembrane region" description="Helical" evidence="1">
    <location>
        <begin position="111"/>
        <end position="135"/>
    </location>
</feature>
<keyword evidence="1" id="KW-0472">Membrane</keyword>
<dbReference type="RefSeq" id="WP_057916783.1">
    <property type="nucleotide sequence ID" value="NZ_CP013141.1"/>
</dbReference>
<sequence>MRQDELTALIGRTAVLMEQFERRCEEIGKHQRETCLQLKELSQQVVGTVFQSADDSLRGLSGAVIGKVEGGLSQPVDAYEQRLQQAGALLQQGSQGLTGQIKRLEWLHTRLVWKVVVAAFGSVLLLLAGGGWLSWRYRADIDENRVKAELMRAYNRADVSLCEGRLCANIDMKAKAYGDDKRYRPVRARR</sequence>
<keyword evidence="1" id="KW-0812">Transmembrane</keyword>
<keyword evidence="3" id="KW-1185">Reference proteome</keyword>
<gene>
    <name evidence="2" type="ORF">LA76x_0958</name>
</gene>
<evidence type="ECO:0000313" key="3">
    <source>
        <dbReference type="Proteomes" id="UP000060787"/>
    </source>
</evidence>
<name>A0A0S2DXF3_LYSAN</name>
<organism evidence="2 3">
    <name type="scientific">Lysobacter antibioticus</name>
    <dbReference type="NCBI Taxonomy" id="84531"/>
    <lineage>
        <taxon>Bacteria</taxon>
        <taxon>Pseudomonadati</taxon>
        <taxon>Pseudomonadota</taxon>
        <taxon>Gammaproteobacteria</taxon>
        <taxon>Lysobacterales</taxon>
        <taxon>Lysobacteraceae</taxon>
        <taxon>Lysobacter</taxon>
    </lineage>
</organism>
<protein>
    <submittedName>
        <fullName evidence="2">Putative relaxation protein</fullName>
    </submittedName>
</protein>